<evidence type="ECO:0000313" key="2">
    <source>
        <dbReference type="EMBL" id="JAT39203.1"/>
    </source>
</evidence>
<dbReference type="PANTHER" id="PTHR10174:SF224">
    <property type="entry name" value="RETINOL-BINDING PROTEIN PINTA"/>
    <property type="match status" value="1"/>
</dbReference>
<dbReference type="EMBL" id="GEBQ01000774">
    <property type="protein sequence ID" value="JAT39203.1"/>
    <property type="molecule type" value="Transcribed_RNA"/>
</dbReference>
<dbReference type="Gene3D" id="3.40.525.10">
    <property type="entry name" value="CRAL-TRIO lipid binding domain"/>
    <property type="match status" value="1"/>
</dbReference>
<evidence type="ECO:0000259" key="1">
    <source>
        <dbReference type="PROSITE" id="PS50191"/>
    </source>
</evidence>
<dbReference type="GO" id="GO:1902936">
    <property type="term" value="F:phosphatidylinositol bisphosphate binding"/>
    <property type="evidence" value="ECO:0007669"/>
    <property type="project" value="TreeGrafter"/>
</dbReference>
<proteinExistence type="predicted"/>
<feature type="domain" description="CRAL-TRIO" evidence="1">
    <location>
        <begin position="132"/>
        <end position="294"/>
    </location>
</feature>
<dbReference type="SUPFAM" id="SSF46938">
    <property type="entry name" value="CRAL/TRIO N-terminal domain"/>
    <property type="match status" value="1"/>
</dbReference>
<dbReference type="InterPro" id="IPR001251">
    <property type="entry name" value="CRAL-TRIO_dom"/>
</dbReference>
<dbReference type="Pfam" id="PF00650">
    <property type="entry name" value="CRAL_TRIO"/>
    <property type="match status" value="1"/>
</dbReference>
<dbReference type="InterPro" id="IPR036273">
    <property type="entry name" value="CRAL/TRIO_N_dom_sf"/>
</dbReference>
<dbReference type="PROSITE" id="PS50191">
    <property type="entry name" value="CRAL_TRIO"/>
    <property type="match status" value="1"/>
</dbReference>
<dbReference type="InterPro" id="IPR036865">
    <property type="entry name" value="CRAL-TRIO_dom_sf"/>
</dbReference>
<dbReference type="AlphaFoldDB" id="A0A1B6MTH0"/>
<dbReference type="SUPFAM" id="SSF52087">
    <property type="entry name" value="CRAL/TRIO domain"/>
    <property type="match status" value="1"/>
</dbReference>
<dbReference type="PRINTS" id="PR00180">
    <property type="entry name" value="CRETINALDHBP"/>
</dbReference>
<dbReference type="SMART" id="SM00516">
    <property type="entry name" value="SEC14"/>
    <property type="match status" value="1"/>
</dbReference>
<protein>
    <recommendedName>
        <fullName evidence="1">CRAL-TRIO domain-containing protein</fullName>
    </recommendedName>
</protein>
<sequence length="350" mass="39745">VLSELAFSRRATLCLLPATRYSPVAALAPLLIHISTVIVERMSLIGPDLHQSKLIWEEIGETGPDKLENNMKLLKEWIACQPHLPKNYDDRMLPVIIRGCKHNLERAKVKVDTYYSVRGTIPEIFHSRDPLSQEIREASKHMTITPLPTLTPDGYRVTVHQFTNAPVADFDAASLYKLIFMKADIRMVEESLIAGDVFVFDVGHLSLAHIAKLATPLIKSALYCAQEAYPQRLKEIHMLNAPPYVDKVVNVYKMFMKEKIRNRFQIHTSYKSLYPSIPQSMLPSNFGGDGKSIETLEGEWKKKLESFADWFTKQESIVTNEKRRLGKTASNQNTNNIFGCEGAFRKLAID</sequence>
<dbReference type="CDD" id="cd00170">
    <property type="entry name" value="SEC14"/>
    <property type="match status" value="1"/>
</dbReference>
<dbReference type="Gene3D" id="1.20.5.1200">
    <property type="entry name" value="Alpha-tocopherol transfer"/>
    <property type="match status" value="1"/>
</dbReference>
<name>A0A1B6MTH0_9HEMI</name>
<gene>
    <name evidence="2" type="ORF">g.3760</name>
</gene>
<feature type="non-terminal residue" evidence="2">
    <location>
        <position position="1"/>
    </location>
</feature>
<reference evidence="2" key="1">
    <citation type="submission" date="2015-11" db="EMBL/GenBank/DDBJ databases">
        <title>De novo transcriptome assembly of four potential Pierce s Disease insect vectors from Arizona vineyards.</title>
        <authorList>
            <person name="Tassone E.E."/>
        </authorList>
    </citation>
    <scope>NUCLEOTIDE SEQUENCE</scope>
</reference>
<organism evidence="2">
    <name type="scientific">Graphocephala atropunctata</name>
    <dbReference type="NCBI Taxonomy" id="36148"/>
    <lineage>
        <taxon>Eukaryota</taxon>
        <taxon>Metazoa</taxon>
        <taxon>Ecdysozoa</taxon>
        <taxon>Arthropoda</taxon>
        <taxon>Hexapoda</taxon>
        <taxon>Insecta</taxon>
        <taxon>Pterygota</taxon>
        <taxon>Neoptera</taxon>
        <taxon>Paraneoptera</taxon>
        <taxon>Hemiptera</taxon>
        <taxon>Auchenorrhyncha</taxon>
        <taxon>Membracoidea</taxon>
        <taxon>Cicadellidae</taxon>
        <taxon>Cicadellinae</taxon>
        <taxon>Cicadellini</taxon>
        <taxon>Graphocephala</taxon>
    </lineage>
</organism>
<dbReference type="GO" id="GO:0016020">
    <property type="term" value="C:membrane"/>
    <property type="evidence" value="ECO:0007669"/>
    <property type="project" value="TreeGrafter"/>
</dbReference>
<accession>A0A1B6MTH0</accession>
<dbReference type="PANTHER" id="PTHR10174">
    <property type="entry name" value="ALPHA-TOCOPHEROL TRANSFER PROTEIN-RELATED"/>
    <property type="match status" value="1"/>
</dbReference>